<proteinExistence type="inferred from homology"/>
<evidence type="ECO:0000256" key="6">
    <source>
        <dbReference type="ARBA" id="ARBA00022989"/>
    </source>
</evidence>
<dbReference type="GO" id="GO:0034737">
    <property type="term" value="F:ergosterol O-acyltransferase activity"/>
    <property type="evidence" value="ECO:0007669"/>
    <property type="project" value="TreeGrafter"/>
</dbReference>
<evidence type="ECO:0000256" key="2">
    <source>
        <dbReference type="ARBA" id="ARBA00009010"/>
    </source>
</evidence>
<keyword evidence="3" id="KW-0808">Transferase</keyword>
<dbReference type="PANTHER" id="PTHR10408">
    <property type="entry name" value="STEROL O-ACYLTRANSFERASE"/>
    <property type="match status" value="1"/>
</dbReference>
<keyword evidence="6 11" id="KW-1133">Transmembrane helix</keyword>
<evidence type="ECO:0000256" key="5">
    <source>
        <dbReference type="ARBA" id="ARBA00022824"/>
    </source>
</evidence>
<evidence type="ECO:0000256" key="3">
    <source>
        <dbReference type="ARBA" id="ARBA00022679"/>
    </source>
</evidence>
<feature type="transmembrane region" description="Helical" evidence="11">
    <location>
        <begin position="554"/>
        <end position="576"/>
    </location>
</feature>
<evidence type="ECO:0000256" key="9">
    <source>
        <dbReference type="ARBA" id="ARBA00023568"/>
    </source>
</evidence>
<organism evidence="12 13">
    <name type="scientific">Claviceps humidiphila</name>
    <dbReference type="NCBI Taxonomy" id="1294629"/>
    <lineage>
        <taxon>Eukaryota</taxon>
        <taxon>Fungi</taxon>
        <taxon>Dikarya</taxon>
        <taxon>Ascomycota</taxon>
        <taxon>Pezizomycotina</taxon>
        <taxon>Sordariomycetes</taxon>
        <taxon>Hypocreomycetidae</taxon>
        <taxon>Hypocreales</taxon>
        <taxon>Clavicipitaceae</taxon>
        <taxon>Claviceps</taxon>
    </lineage>
</organism>
<comment type="similarity">
    <text evidence="2">Belongs to the membrane-bound acyltransferase family. Sterol o-acyltransferase subfamily.</text>
</comment>
<keyword evidence="13" id="KW-1185">Reference proteome</keyword>
<feature type="region of interest" description="Disordered" evidence="10">
    <location>
        <begin position="438"/>
        <end position="467"/>
    </location>
</feature>
<sequence length="756" mass="86675">MADLYAAKVRPTSSSEIFKAALPELEWAMCYSTTRHPESPSGHMRQASGGPSSVHAPCSGLETQHQDEQRFHYSRRKVKQATVRYNNAMVSSTNHGESSSIDNGAPTQRRHAQPRSLGEALREAGISLDSSGPGSDTPSEEDYDENIRPSYTQPRQKRNPIQKNDHHSQQPHIAQEAPGHHQQPPRNRKPFKADEDASSALDTSLVRDGSVVRIYAEDDKTLRELLERRSESARNPDKAGKQRRKFRDHLFTHQFSAFDPHNAAAANSPFHGFYTLFWLAVALFMLKISVNNWIMYGTPFGSNEIMKIMFHRDVFVLLLSDGIMCALTAVSWAIQKLVYYRVLDWDRSGWIVQNIWQTLFIAGVISWTHVRDWPWTHTVFFVLHGLVMLMKQHSYAFYNGYLSTVYTKRLFFVSKLQQLEKAAPSETASCTVPTVSSLSTSHLGDPPSASAQRRHSLAQTPSDEESDIDKIASAIASHEPLDDEQIHVFERILKWEVDALADELRGTTSDAGRAYPHNLTFLGHYQWIPLPTLVYELEYPRSESISWAYVAEKLVAMVGVLFVMNQVAQYSIYPVVMKTVQMKADGLSLRARFQEFPLLLLDLIFPFMMEYLLVWYLIWETILNILAELTHFADRSFYDAWWNSVSWDQFARDWNRPVHVFLLRHVYHSSISSLKVNKHTATLITFFLSACIHELVMWCLFKKLRGYLLVLQMCQLPLVRLSRTKWLKGRRTLGNLIFWLGIFEGPSLLCSLYLIL</sequence>
<dbReference type="Proteomes" id="UP000732380">
    <property type="component" value="Unassembled WGS sequence"/>
</dbReference>
<evidence type="ECO:0000256" key="11">
    <source>
        <dbReference type="SAM" id="Phobius"/>
    </source>
</evidence>
<keyword evidence="7 11" id="KW-0472">Membrane</keyword>
<feature type="region of interest" description="Disordered" evidence="10">
    <location>
        <begin position="35"/>
        <end position="202"/>
    </location>
</feature>
<comment type="subcellular location">
    <subcellularLocation>
        <location evidence="1">Endoplasmic reticulum membrane</location>
        <topology evidence="1">Multi-pass membrane protein</topology>
    </subcellularLocation>
</comment>
<feature type="transmembrane region" description="Helical" evidence="11">
    <location>
        <begin position="680"/>
        <end position="698"/>
    </location>
</feature>
<comment type="caution">
    <text evidence="12">The sequence shown here is derived from an EMBL/GenBank/DDBJ whole genome shotgun (WGS) entry which is preliminary data.</text>
</comment>
<comment type="function">
    <text evidence="9">Sterol O-acyltransferase that catalyzes the formation of stery esters.</text>
</comment>
<evidence type="ECO:0000256" key="7">
    <source>
        <dbReference type="ARBA" id="ARBA00023136"/>
    </source>
</evidence>
<evidence type="ECO:0000256" key="4">
    <source>
        <dbReference type="ARBA" id="ARBA00022692"/>
    </source>
</evidence>
<feature type="compositionally biased region" description="Polar residues" evidence="10">
    <location>
        <begin position="128"/>
        <end position="137"/>
    </location>
</feature>
<keyword evidence="5" id="KW-0256">Endoplasmic reticulum</keyword>
<feature type="transmembrane region" description="Helical" evidence="11">
    <location>
        <begin position="733"/>
        <end position="755"/>
    </location>
</feature>
<feature type="transmembrane region" description="Helical" evidence="11">
    <location>
        <begin position="273"/>
        <end position="294"/>
    </location>
</feature>
<feature type="compositionally biased region" description="Polar residues" evidence="10">
    <location>
        <begin position="83"/>
        <end position="106"/>
    </location>
</feature>
<protein>
    <recommendedName>
        <fullName evidence="14">O-acyltransferase</fullName>
    </recommendedName>
</protein>
<evidence type="ECO:0008006" key="14">
    <source>
        <dbReference type="Google" id="ProtNLM"/>
    </source>
</evidence>
<feature type="transmembrane region" description="Helical" evidence="11">
    <location>
        <begin position="314"/>
        <end position="334"/>
    </location>
</feature>
<evidence type="ECO:0000313" key="13">
    <source>
        <dbReference type="Proteomes" id="UP000732380"/>
    </source>
</evidence>
<accession>A0A9P7Q5T7</accession>
<dbReference type="InterPro" id="IPR014371">
    <property type="entry name" value="Oat_ACAT_DAG_ARE"/>
</dbReference>
<gene>
    <name evidence="12" type="ORF">E4U13_004003</name>
</gene>
<evidence type="ECO:0000313" key="12">
    <source>
        <dbReference type="EMBL" id="KAG6121735.1"/>
    </source>
</evidence>
<keyword evidence="4 11" id="KW-0812">Transmembrane</keyword>
<evidence type="ECO:0000256" key="10">
    <source>
        <dbReference type="SAM" id="MobiDB-lite"/>
    </source>
</evidence>
<evidence type="ECO:0000256" key="8">
    <source>
        <dbReference type="ARBA" id="ARBA00023315"/>
    </source>
</evidence>
<dbReference type="GO" id="GO:0005789">
    <property type="term" value="C:endoplasmic reticulum membrane"/>
    <property type="evidence" value="ECO:0007669"/>
    <property type="project" value="UniProtKB-SubCell"/>
</dbReference>
<reference evidence="12 13" key="1">
    <citation type="journal article" date="2020" name="bioRxiv">
        <title>Whole genome comparisons of ergot fungi reveals the divergence and evolution of species within the genus Claviceps are the result of varying mechanisms driving genome evolution and host range expansion.</title>
        <authorList>
            <person name="Wyka S.A."/>
            <person name="Mondo S.J."/>
            <person name="Liu M."/>
            <person name="Dettman J."/>
            <person name="Nalam V."/>
            <person name="Broders K.D."/>
        </authorList>
    </citation>
    <scope>NUCLEOTIDE SEQUENCE [LARGE SCALE GENOMIC DNA]</scope>
    <source>
        <strain evidence="12 13">LM576</strain>
    </source>
</reference>
<dbReference type="PANTHER" id="PTHR10408:SF23">
    <property type="entry name" value="STEROL O-ACYLTRANSFERASE 1-RELATED"/>
    <property type="match status" value="1"/>
</dbReference>
<evidence type="ECO:0000256" key="1">
    <source>
        <dbReference type="ARBA" id="ARBA00004477"/>
    </source>
</evidence>
<name>A0A9P7Q5T7_9HYPO</name>
<dbReference type="AlphaFoldDB" id="A0A9P7Q5T7"/>
<feature type="transmembrane region" description="Helical" evidence="11">
    <location>
        <begin position="596"/>
        <end position="618"/>
    </location>
</feature>
<dbReference type="GO" id="GO:0008204">
    <property type="term" value="P:ergosterol metabolic process"/>
    <property type="evidence" value="ECO:0007669"/>
    <property type="project" value="TreeGrafter"/>
</dbReference>
<dbReference type="InterPro" id="IPR004299">
    <property type="entry name" value="MBOAT_fam"/>
</dbReference>
<dbReference type="Pfam" id="PF03062">
    <property type="entry name" value="MBOAT"/>
    <property type="match status" value="1"/>
</dbReference>
<keyword evidence="8" id="KW-0012">Acyltransferase</keyword>
<dbReference type="EMBL" id="SRQM01000031">
    <property type="protein sequence ID" value="KAG6121735.1"/>
    <property type="molecule type" value="Genomic_DNA"/>
</dbReference>